<dbReference type="Pfam" id="PF07591">
    <property type="entry name" value="PT-HINT"/>
    <property type="match status" value="1"/>
</dbReference>
<dbReference type="InterPro" id="IPR035992">
    <property type="entry name" value="Ricin_B-like_lectins"/>
</dbReference>
<keyword evidence="2" id="KW-0732">Signal</keyword>
<feature type="region of interest" description="Disordered" evidence="1">
    <location>
        <begin position="1176"/>
        <end position="1220"/>
    </location>
</feature>
<feature type="region of interest" description="Disordered" evidence="1">
    <location>
        <begin position="89"/>
        <end position="118"/>
    </location>
</feature>
<dbReference type="EMBL" id="FOAZ01000019">
    <property type="protein sequence ID" value="SEM13217.1"/>
    <property type="molecule type" value="Genomic_DNA"/>
</dbReference>
<dbReference type="InterPro" id="IPR050708">
    <property type="entry name" value="T6SS_VgrG/RHS"/>
</dbReference>
<dbReference type="SUPFAM" id="SSF51110">
    <property type="entry name" value="alpha-D-mannose-specific plant lectins"/>
    <property type="match status" value="1"/>
</dbReference>
<evidence type="ECO:0000256" key="2">
    <source>
        <dbReference type="SAM" id="SignalP"/>
    </source>
</evidence>
<proteinExistence type="predicted"/>
<dbReference type="InterPro" id="IPR031325">
    <property type="entry name" value="RHS_repeat"/>
</dbReference>
<dbReference type="SMART" id="SM00108">
    <property type="entry name" value="B_lectin"/>
    <property type="match status" value="1"/>
</dbReference>
<keyword evidence="5" id="KW-1185">Reference proteome</keyword>
<accession>A0A1H7VWM4</accession>
<dbReference type="eggNOG" id="COG3209">
    <property type="taxonomic scope" value="Bacteria"/>
</dbReference>
<dbReference type="NCBIfam" id="TIGR01643">
    <property type="entry name" value="YD_repeat_2x"/>
    <property type="match status" value="2"/>
</dbReference>
<dbReference type="SUPFAM" id="SSF50370">
    <property type="entry name" value="Ricin B-like lectins"/>
    <property type="match status" value="1"/>
</dbReference>
<dbReference type="PANTHER" id="PTHR32305">
    <property type="match status" value="1"/>
</dbReference>
<dbReference type="Pfam" id="PF00652">
    <property type="entry name" value="Ricin_B_lectin"/>
    <property type="match status" value="1"/>
</dbReference>
<dbReference type="InterPro" id="IPR036426">
    <property type="entry name" value="Bulb-type_lectin_dom_sf"/>
</dbReference>
<reference evidence="5" key="1">
    <citation type="submission" date="2016-10" db="EMBL/GenBank/DDBJ databases">
        <authorList>
            <person name="Varghese N."/>
        </authorList>
    </citation>
    <scope>NUCLEOTIDE SEQUENCE [LARGE SCALE GENOMIC DNA]</scope>
    <source>
        <strain evidence="5">DSM 45096 / BCRC 16803 / CGMCC 4.1857 / CIP 109030 / JCM 12277 / KCTC 19219 / NBRC 100920 / 33214</strain>
    </source>
</reference>
<evidence type="ECO:0000259" key="3">
    <source>
        <dbReference type="PROSITE" id="PS50927"/>
    </source>
</evidence>
<organism evidence="4 5">
    <name type="scientific">Streptacidiphilus jiangxiensis</name>
    <dbReference type="NCBI Taxonomy" id="235985"/>
    <lineage>
        <taxon>Bacteria</taxon>
        <taxon>Bacillati</taxon>
        <taxon>Actinomycetota</taxon>
        <taxon>Actinomycetes</taxon>
        <taxon>Kitasatosporales</taxon>
        <taxon>Streptomycetaceae</taxon>
        <taxon>Streptacidiphilus</taxon>
    </lineage>
</organism>
<feature type="chain" id="PRO_5039032079" evidence="2">
    <location>
        <begin position="18"/>
        <end position="2825"/>
    </location>
</feature>
<dbReference type="InterPro" id="IPR003587">
    <property type="entry name" value="Hint_dom_N"/>
</dbReference>
<feature type="compositionally biased region" description="Polar residues" evidence="1">
    <location>
        <begin position="1187"/>
        <end position="1212"/>
    </location>
</feature>
<dbReference type="NCBIfam" id="TIGR03696">
    <property type="entry name" value="Rhs_assc_core"/>
    <property type="match status" value="1"/>
</dbReference>
<name>A0A1H7VWM4_STRJI</name>
<evidence type="ECO:0000256" key="1">
    <source>
        <dbReference type="SAM" id="MobiDB-lite"/>
    </source>
</evidence>
<protein>
    <submittedName>
        <fullName evidence="4">Intein N-terminal splicing region/RHS repeat-associated core domain-containing protein</fullName>
    </submittedName>
</protein>
<dbReference type="eggNOG" id="COG3179">
    <property type="taxonomic scope" value="Bacteria"/>
</dbReference>
<dbReference type="PANTHER" id="PTHR32305:SF17">
    <property type="entry name" value="TRNA NUCLEASE WAPA"/>
    <property type="match status" value="1"/>
</dbReference>
<dbReference type="CDD" id="cd00081">
    <property type="entry name" value="Hint"/>
    <property type="match status" value="1"/>
</dbReference>
<dbReference type="Proteomes" id="UP000183015">
    <property type="component" value="Unassembled WGS sequence"/>
</dbReference>
<dbReference type="Gene3D" id="2.180.10.10">
    <property type="entry name" value="RHS repeat-associated core"/>
    <property type="match status" value="3"/>
</dbReference>
<feature type="domain" description="Bulb-type lectin" evidence="3">
    <location>
        <begin position="1465"/>
        <end position="1572"/>
    </location>
</feature>
<dbReference type="SUPFAM" id="SSF51294">
    <property type="entry name" value="Hedgehog/intein (Hint) domain"/>
    <property type="match status" value="1"/>
</dbReference>
<feature type="compositionally biased region" description="Polar residues" evidence="1">
    <location>
        <begin position="1977"/>
        <end position="2007"/>
    </location>
</feature>
<dbReference type="InterPro" id="IPR006530">
    <property type="entry name" value="YD"/>
</dbReference>
<dbReference type="STRING" id="235985.SAMN05414137_11926"/>
<dbReference type="InterPro" id="IPR000772">
    <property type="entry name" value="Ricin_B_lectin"/>
</dbReference>
<dbReference type="RefSeq" id="WP_042457526.1">
    <property type="nucleotide sequence ID" value="NZ_BBPN01000047.1"/>
</dbReference>
<gene>
    <name evidence="4" type="ORF">SAMN05414137_11926</name>
</gene>
<dbReference type="SMART" id="SM00458">
    <property type="entry name" value="RICIN"/>
    <property type="match status" value="1"/>
</dbReference>
<feature type="signal peptide" evidence="2">
    <location>
        <begin position="1"/>
        <end position="17"/>
    </location>
</feature>
<dbReference type="Pfam" id="PF05593">
    <property type="entry name" value="RHS_repeat"/>
    <property type="match status" value="2"/>
</dbReference>
<sequence>MTVAIAVFAFGAPTALADAAANRPTPKNAVLHPVALPGMPPLREYTVGHSSPGGLQKKALPLTRYATNAPTWPAAGATTVALTHLVSGTGSPGSGVSARSAAGSIPAGASGSASTAPRTVAVTGPVKAGSLPLWVAPAPQARTHAASGVASGAASMPTQVRLQVSSHAQAVAAGANGMLVGVSRADGAVGIGQVQLVVDYASLAQAYGGGYGSRLQMFLMPACALTAPQVQACRTRTPLSFDNRAAADQLVATVPVGAAGPRSRSRTAVTPLDTSGSMSLVAVTSGNAGSQGNFGATSLSPSGSWQASGSGAFTYSYAVNAPAAVGGGAPSVDLSYDSQAVDGETSGRNSQASWIGDGWSYQPGYVERSYRSCNSLLDSSGNRLLKGSGDECWGGDNATISFGSHSGVLVPMLIDTTNPNLIAQYALQGDDGTVVQELKGASNGLYQGVYYRVLTMDGSAAYFGAEHAPTGAGINGGMQTTASDASTNSAWGVPVLHPVSGDPCYDSTDGKASKCSAPEGWRWNLDFTVSPSGAVQRYDYTTESNYYDLGGGQAASGSSGTLTKYTRGGQLASISYGYTLADAQAGHTPAAQIVFAPAQRCQVSSTFDCTAAISPSNATNWPDVPYDLHCNSTDSTTLPAGSTSVPAGVCVTNAPSYWTTTRLASITTKVNVAGKGLTTLDSYSLGQLYTDAGATADPLTGTSIDPKDAGALQGVMWLQTIQHTGSDSSGNQLSMNPVVFQGTEVDNRVNDNSPMAPPLYRPRISSVNTETGGQIAVVYNLNPCAGLTLSFSSADSNVNSCYPVYWTPPGNAQPNQDWFNKITVYQVWTSDQTTGSSGSTNKYNPNHNAANQTGSEAHLSTYSYAGAAWHRDDSAQTDDQYRTWDQFRGFRTVTVRTGIAPEPVTRTTTTYLQGMNGDYLANGRQRSVSVSATLGGDSSKVLQTVQDDNWLAGTALETDTYTAAGGTIAAETVAGPLTYTQTGSQPQSPWTDWNTTDDTGSAPALSTLPPLLGERTASSTGTTYALLADGQTWRQKKTTTNYDGNGRVSTVDTQSVDAKFGATVTPAQETCSTTSYATAPSANPQMLSYADQVTTVNAAIVGTTCPAANAANLRTDKKSYYDGTATLAALPAFGQVVDNGRVTATSIATGFDTGGNEQWRALTAVSYDGAGRVVETDTPNPGDATDPTGTKNPVVTKNSYTPAWQSSGSNTDAVEMDSATGPQQWTTKTFFDPLNGLPVSSVDPNGRTTTMTYDALGRRTAVWLPGQDQTKGALASQTFSYSINPGAVYSATGNLTTEGAPSSVTTSTLRDDGATYSTSVAIYDGMLQARQTQATPAGENESGRLISDTFYDSHGWPAYSYAAQADPNNNAPSGTLYTSAEASVVAETSTFYDGQGRPTVNTLWHDAVEQWQSTTSYPGADETDHSQLQDANGQVIPGNGGASTQSFTNALGQTVKSVVQNTTSMVKIVGGQVIPSGTTLTSASVRLAMQADGNLVIYSVRSGLALWATGTASPGAYAVFGTDGNLVVYSASGTSLWTTGHAASSGATLALQNDGNLVINPVSGGPVAVSNTGGQAQADSTTAYTYWPNGQVATIADSAGNQWKYQYNLLGQKISQTDPNTGTSSYGPYDVAGNLQQGTDSRGQTTSTQYDWHSRVTGTFTGAWTSSPNPANQLTADTYDTLAVGYPTSEIRYVGGKTTGKAYTQSVTGYSTRYQPTGTTVDIPTGDGFPQPTTLPAGIAAAPSGYTRYATTAGYSSVDGLLKNVQFGNDGGLASENVQYSYNQANQLWGISGWIASNNTPSYLTDTIHDAYGRVQEADYNTAASGSQFNSYAQYDQTTGRVTQTSDWSQKANNDPDQVSYRYNQAGDITAVDDLQGNTTHDTQCFSYDAFNRLTTAWSDTKGLGAAGTGDTGGCVSATPTGAATPAAPKATTVGGPAAYWQDYTYDLLGDRTSMVNHDTTGNAANNTTQTVAYSGTNATSSTAEPNEATSVTSTNPGLGSTTTTPSYADPGYSGVNAGNTMKRTSSGPLVTGFTLSTGGKLCIDDASGSTTPENKVQVYSCNSSSSQQWTMASDGTVQLTGKNVCLDTAGDAIANGTKVVIDTCDHTRATQQWKPTPSGTLVNLGTPTSAPLCLADPAASATIGTQQVLWTCGSGGQTWTTPGTGQTLASPQTFTYDAEGRTSTVMDSVGSGAQTSSYLYDAAGNLLEQSTTGTNTKILYLFGGSEQITVNAPTGGATAIRYYSGPGGVTITRTNTGALNYQVSNAQGTAECNLDATTLTATHRYYDPYGNPRGAQPSTWVNPSMNRGYLGQPTDQSVGLNLLGARAYDPSIGRFTSPDPVFEAGDPNQMGGYTYAGDNPSTGSDPQGLWCDDCRPSGGGGGGSSTSGPDTCTCQCQGTCGPPPQTGPCTCQCQGTCGSSAPATATINKELNNWLQKYSPNTDDPKYALLLWFGYLAVPGQNVHGDYWTGATHGAQALCFGREACNQAFRYLQNTGDLQGAKVIAAFYCIWNDCIHHGQYSAQEYHKGQLVEQQLTSEFLLALGAADDFVSGDNCVSCQCSFAPDTLVLLADGKTKPIGKLKVGDKVESADPTTGKDKGARTVQHVWINHDTDLLDVAIDEGNGHTSVIHTTANHPFWDNTTHTWVHADQLQAGHKLASTHGARHPSVVGTTITPGAADRWNLTVQELHTYYVVVGGTPVLVHNACGTSGHAGDCYCNYEGMPEVLDPAAPGPSGPSVSGRDVHGALRDATRTSGDEIWNDPSSVMYIQSRDGQVVKVLPVGNGVYNVAVRDMSNSSGGYTTVIKDFTQKELDGRIASGAWGAP</sequence>
<dbReference type="InterPro" id="IPR001480">
    <property type="entry name" value="Bulb-type_lectin_dom"/>
</dbReference>
<dbReference type="PROSITE" id="PS50231">
    <property type="entry name" value="RICIN_B_LECTIN"/>
    <property type="match status" value="1"/>
</dbReference>
<dbReference type="InterPro" id="IPR022385">
    <property type="entry name" value="Rhs_assc_core"/>
</dbReference>
<evidence type="ECO:0000313" key="4">
    <source>
        <dbReference type="EMBL" id="SEM13217.1"/>
    </source>
</evidence>
<dbReference type="Gene3D" id="2.170.16.10">
    <property type="entry name" value="Hedgehog/Intein (Hint) domain"/>
    <property type="match status" value="1"/>
</dbReference>
<dbReference type="eggNOG" id="COG1404">
    <property type="taxonomic scope" value="Bacteria"/>
</dbReference>
<dbReference type="SMART" id="SM00306">
    <property type="entry name" value="HintN"/>
    <property type="match status" value="1"/>
</dbReference>
<evidence type="ECO:0000313" key="5">
    <source>
        <dbReference type="Proteomes" id="UP000183015"/>
    </source>
</evidence>
<dbReference type="OrthoDB" id="291011at2"/>
<dbReference type="Gene3D" id="2.90.10.10">
    <property type="entry name" value="Bulb-type lectin domain"/>
    <property type="match status" value="1"/>
</dbReference>
<feature type="region of interest" description="Disordered" evidence="1">
    <location>
        <begin position="1977"/>
        <end position="2012"/>
    </location>
</feature>
<dbReference type="InterPro" id="IPR036844">
    <property type="entry name" value="Hint_dom_sf"/>
</dbReference>
<dbReference type="PROSITE" id="PS50927">
    <property type="entry name" value="BULB_LECTIN"/>
    <property type="match status" value="1"/>
</dbReference>